<protein>
    <submittedName>
        <fullName evidence="4">Uncharacterized protein LOC115818325</fullName>
    </submittedName>
</protein>
<dbReference type="Gene3D" id="2.60.40.3210">
    <property type="entry name" value="Zona pellucida, ZP-N domain"/>
    <property type="match status" value="1"/>
</dbReference>
<dbReference type="Gene3D" id="2.60.40.4100">
    <property type="entry name" value="Zona pellucida, ZP-C domain"/>
    <property type="match status" value="1"/>
</dbReference>
<dbReference type="PANTHER" id="PTHR47130:SF3">
    <property type="entry name" value="ZONA PELLUCIDA PROTEIN"/>
    <property type="match status" value="1"/>
</dbReference>
<dbReference type="Proteomes" id="UP000504632">
    <property type="component" value="Chromosome 8"/>
</dbReference>
<keyword evidence="3" id="KW-1185">Reference proteome</keyword>
<dbReference type="PROSITE" id="PS51034">
    <property type="entry name" value="ZP_2"/>
    <property type="match status" value="1"/>
</dbReference>
<reference evidence="4" key="1">
    <citation type="submission" date="2025-08" db="UniProtKB">
        <authorList>
            <consortium name="RefSeq"/>
        </authorList>
    </citation>
    <scope>IDENTIFICATION</scope>
</reference>
<dbReference type="OrthoDB" id="9944868at2759"/>
<dbReference type="InterPro" id="IPR058876">
    <property type="entry name" value="Ig-like_ZP"/>
</dbReference>
<dbReference type="InParanoid" id="A0A6J2W041"/>
<evidence type="ECO:0000313" key="3">
    <source>
        <dbReference type="Proteomes" id="UP000504632"/>
    </source>
</evidence>
<keyword evidence="1" id="KW-1015">Disulfide bond</keyword>
<name>A0A6J2W041_CHACN</name>
<dbReference type="InterPro" id="IPR055355">
    <property type="entry name" value="ZP-C"/>
</dbReference>
<sequence length="812" mass="91281">MYEQKVPGEDGTELVQLTPALAAQCGYSMQTDPRGYPKLLASLQSCFTHNMNDEQFLATVQFTVHGLPASPQTAFTASKSCSHTWVSREVVCAANFMEVSVRNLLPDHSIQTQDKMEAFDTQLTLWKIIVFTPEEKSFQPKELQAMGYGVQTSSTRLVMRSPYNMAETYSQDVAGIPMEVFKTVTLYRDRWMMTAVDVAAACPTGGVDFSGDMIIWRFPRQVSPLVSSEDFEILELYLEIDGVRLDTSELATTKYSVSITDLHIIVEILVGAPGGYYKSHVLQDQYHICYTIEPWLELLWMEGTDQTRYKVFFPMKTPLMITAPYVVDNTVAEQRVFDVMLGNFLPDVELLNIRFDTEVLAAAEANARGFNIHENRLQNGSKIFILQVPFSDPVVKKSSTSPEVTVYTLSVIFGLLILPEKQAFSHPAVVQAALKDVVLPTVSGTCDQRNYYIALKYGSKGPNFETIVGKRILTPELAEQYSYHENGTHFTLIIPAMSPDVVFEHFPPDCFPNGTVTAWVPRLSSAPILNPEALTLRDDSCKPSYTDDHFVYFVFSVSSCGTSRKFYDNIMVYENEVNWESGINKQTQTPEEHWYRLAISCHYAVSTTQTLAFHTGPHVTEPHADAGKGELLARMRLSQDGTFSQFYSDEDYPVLRFRSQPLFFEVELMQSADPRVAIVLKDCWATGNDDRTSKPRWNLIADGCENLKDPDHAVIHPVVADARVQLPTHHKRFEIKTFSFDVKEGSLNDPIFAHCDVAICDSESPDALCSSQCVDHQQMGSSDHKRVRRKMDSSELVSEQHVSSGPIILMGS</sequence>
<dbReference type="PANTHER" id="PTHR47130">
    <property type="entry name" value="SI:DKEY-19B23.11-RELATED"/>
    <property type="match status" value="1"/>
</dbReference>
<dbReference type="RefSeq" id="XP_030637538.1">
    <property type="nucleotide sequence ID" value="XM_030781678.1"/>
</dbReference>
<dbReference type="GeneID" id="115818325"/>
<dbReference type="InterPro" id="IPR001507">
    <property type="entry name" value="ZP_dom"/>
</dbReference>
<dbReference type="InterPro" id="IPR042235">
    <property type="entry name" value="ZP-C_dom"/>
</dbReference>
<feature type="domain" description="ZP" evidence="2">
    <location>
        <begin position="509"/>
        <end position="776"/>
    </location>
</feature>
<dbReference type="SMART" id="SM00241">
    <property type="entry name" value="ZP"/>
    <property type="match status" value="1"/>
</dbReference>
<dbReference type="Pfam" id="PF00100">
    <property type="entry name" value="Zona_pellucida"/>
    <property type="match status" value="1"/>
</dbReference>
<accession>A0A6J2W041</accession>
<dbReference type="Pfam" id="PF26562">
    <property type="entry name" value="Ig-like"/>
    <property type="match status" value="1"/>
</dbReference>
<dbReference type="InterPro" id="IPR055356">
    <property type="entry name" value="ZP-N"/>
</dbReference>
<proteinExistence type="predicted"/>
<gene>
    <name evidence="4" type="primary">LOC115818325</name>
</gene>
<dbReference type="Pfam" id="PF23344">
    <property type="entry name" value="ZP-N"/>
    <property type="match status" value="1"/>
</dbReference>
<organism evidence="3 4">
    <name type="scientific">Chanos chanos</name>
    <name type="common">Milkfish</name>
    <name type="synonym">Mugil chanos</name>
    <dbReference type="NCBI Taxonomy" id="29144"/>
    <lineage>
        <taxon>Eukaryota</taxon>
        <taxon>Metazoa</taxon>
        <taxon>Chordata</taxon>
        <taxon>Craniata</taxon>
        <taxon>Vertebrata</taxon>
        <taxon>Euteleostomi</taxon>
        <taxon>Actinopterygii</taxon>
        <taxon>Neopterygii</taxon>
        <taxon>Teleostei</taxon>
        <taxon>Ostariophysi</taxon>
        <taxon>Gonorynchiformes</taxon>
        <taxon>Chanidae</taxon>
        <taxon>Chanos</taxon>
    </lineage>
</organism>
<dbReference type="AlphaFoldDB" id="A0A6J2W041"/>
<evidence type="ECO:0000313" key="4">
    <source>
        <dbReference type="RefSeq" id="XP_030637538.1"/>
    </source>
</evidence>
<evidence type="ECO:0000259" key="2">
    <source>
        <dbReference type="PROSITE" id="PS51034"/>
    </source>
</evidence>
<evidence type="ECO:0000256" key="1">
    <source>
        <dbReference type="ARBA" id="ARBA00023157"/>
    </source>
</evidence>